<feature type="region of interest" description="Disordered" evidence="3">
    <location>
        <begin position="173"/>
        <end position="203"/>
    </location>
</feature>
<dbReference type="InterPro" id="IPR001611">
    <property type="entry name" value="Leu-rich_rpt"/>
</dbReference>
<dbReference type="Proteomes" id="UP000241769">
    <property type="component" value="Unassembled WGS sequence"/>
</dbReference>
<protein>
    <submittedName>
        <fullName evidence="5">Uncharacterized protein</fullName>
    </submittedName>
</protein>
<dbReference type="InterPro" id="IPR032675">
    <property type="entry name" value="LRR_dom_sf"/>
</dbReference>
<keyword evidence="1" id="KW-0433">Leucine-rich repeat</keyword>
<evidence type="ECO:0000256" key="4">
    <source>
        <dbReference type="SAM" id="Phobius"/>
    </source>
</evidence>
<sequence length="417" mass="47572">MRLNVSSNRLKNIIDIDHLVQLVELDVSHNEITNLIGLRTNSELRTLRLADNKISRIQHIEHLIQLESLDLQRNRISLTEDFRCLSYNSRLKNLVLEGNPVDKLAFYKYACRSLLPHLVTFDGAKLPNPKGSTQLGKKGQVSVRKPNPKPKPTILSPTVSSAGREAITIAQFNGAPSPSLSKRSTSASMKRASSQTAMTKSSATRALEDLNVSTEEKSFITMEKEVLEEAEEREILMGQTPTWMMLTDSEKLAKIRAGIIMLIAEKRRDMDRTERERANYDPDQWRQGGRHIMRHVRTELSIFTSSMTNPPDAIITEKQNEMHPQERFAELKIGQRSVNNNFATGCCGICLLFCVFIFFSASIFSIYVSKLLPETGNIVLDTIREDEHYCFLIPLSLMTTYLFFFNNWLAMKFFRHV</sequence>
<keyword evidence="6" id="KW-1185">Reference proteome</keyword>
<dbReference type="Pfam" id="PF12799">
    <property type="entry name" value="LRR_4"/>
    <property type="match status" value="1"/>
</dbReference>
<evidence type="ECO:0000313" key="5">
    <source>
        <dbReference type="EMBL" id="PRP77278.1"/>
    </source>
</evidence>
<dbReference type="OrthoDB" id="1517790at2759"/>
<keyword evidence="4" id="KW-0812">Transmembrane</keyword>
<dbReference type="GO" id="GO:0005737">
    <property type="term" value="C:cytoplasm"/>
    <property type="evidence" value="ECO:0007669"/>
    <property type="project" value="TreeGrafter"/>
</dbReference>
<evidence type="ECO:0000256" key="3">
    <source>
        <dbReference type="SAM" id="MobiDB-lite"/>
    </source>
</evidence>
<dbReference type="STRING" id="1890364.A0A2P6MZZ5"/>
<dbReference type="InterPro" id="IPR025875">
    <property type="entry name" value="Leu-rich_rpt_4"/>
</dbReference>
<feature type="transmembrane region" description="Helical" evidence="4">
    <location>
        <begin position="388"/>
        <end position="409"/>
    </location>
</feature>
<evidence type="ECO:0000313" key="6">
    <source>
        <dbReference type="Proteomes" id="UP000241769"/>
    </source>
</evidence>
<dbReference type="PANTHER" id="PTHR15454:SF56">
    <property type="entry name" value="PROTEIN PHOSPHATASE 1 REGULATORY SUBUNIT 7-RELATED"/>
    <property type="match status" value="1"/>
</dbReference>
<dbReference type="AlphaFoldDB" id="A0A2P6MZZ5"/>
<organism evidence="5 6">
    <name type="scientific">Planoprotostelium fungivorum</name>
    <dbReference type="NCBI Taxonomy" id="1890364"/>
    <lineage>
        <taxon>Eukaryota</taxon>
        <taxon>Amoebozoa</taxon>
        <taxon>Evosea</taxon>
        <taxon>Variosea</taxon>
        <taxon>Cavosteliida</taxon>
        <taxon>Cavosteliaceae</taxon>
        <taxon>Planoprotostelium</taxon>
    </lineage>
</organism>
<accession>A0A2P6MZZ5</accession>
<dbReference type="SMART" id="SM00365">
    <property type="entry name" value="LRR_SD22"/>
    <property type="match status" value="3"/>
</dbReference>
<comment type="caution">
    <text evidence="5">The sequence shown here is derived from an EMBL/GenBank/DDBJ whole genome shotgun (WGS) entry which is preliminary data.</text>
</comment>
<dbReference type="InParanoid" id="A0A2P6MZZ5"/>
<feature type="region of interest" description="Disordered" evidence="3">
    <location>
        <begin position="127"/>
        <end position="153"/>
    </location>
</feature>
<dbReference type="Gene3D" id="3.80.10.10">
    <property type="entry name" value="Ribonuclease Inhibitor"/>
    <property type="match status" value="1"/>
</dbReference>
<keyword evidence="4" id="KW-1133">Transmembrane helix</keyword>
<dbReference type="EMBL" id="MDYQ01000270">
    <property type="protein sequence ID" value="PRP77278.1"/>
    <property type="molecule type" value="Genomic_DNA"/>
</dbReference>
<reference evidence="5 6" key="1">
    <citation type="journal article" date="2018" name="Genome Biol. Evol.">
        <title>Multiple Roots of Fruiting Body Formation in Amoebozoa.</title>
        <authorList>
            <person name="Hillmann F."/>
            <person name="Forbes G."/>
            <person name="Novohradska S."/>
            <person name="Ferling I."/>
            <person name="Riege K."/>
            <person name="Groth M."/>
            <person name="Westermann M."/>
            <person name="Marz M."/>
            <person name="Spaller T."/>
            <person name="Winckler T."/>
            <person name="Schaap P."/>
            <person name="Glockner G."/>
        </authorList>
    </citation>
    <scope>NUCLEOTIDE SEQUENCE [LARGE SCALE GENOMIC DNA]</scope>
    <source>
        <strain evidence="5 6">Jena</strain>
    </source>
</reference>
<name>A0A2P6MZZ5_9EUKA</name>
<gene>
    <name evidence="5" type="ORF">PROFUN_14347</name>
</gene>
<evidence type="ECO:0000256" key="1">
    <source>
        <dbReference type="ARBA" id="ARBA00022614"/>
    </source>
</evidence>
<feature type="transmembrane region" description="Helical" evidence="4">
    <location>
        <begin position="342"/>
        <end position="368"/>
    </location>
</feature>
<dbReference type="InterPro" id="IPR029164">
    <property type="entry name" value="PIG-Y"/>
</dbReference>
<evidence type="ECO:0000256" key="2">
    <source>
        <dbReference type="ARBA" id="ARBA00022737"/>
    </source>
</evidence>
<dbReference type="PROSITE" id="PS51450">
    <property type="entry name" value="LRR"/>
    <property type="match status" value="3"/>
</dbReference>
<dbReference type="PANTHER" id="PTHR15454">
    <property type="entry name" value="NISCHARIN RELATED"/>
    <property type="match status" value="1"/>
</dbReference>
<dbReference type="Pfam" id="PF15159">
    <property type="entry name" value="PIG-Y"/>
    <property type="match status" value="1"/>
</dbReference>
<keyword evidence="4" id="KW-0472">Membrane</keyword>
<keyword evidence="2" id="KW-0677">Repeat</keyword>
<proteinExistence type="predicted"/>
<dbReference type="SUPFAM" id="SSF52058">
    <property type="entry name" value="L domain-like"/>
    <property type="match status" value="1"/>
</dbReference>